<reference evidence="2 3" key="1">
    <citation type="journal article" date="2020" name="Fungal Divers.">
        <title>Resolving the Mortierellaceae phylogeny through synthesis of multi-gene phylogenetics and phylogenomics.</title>
        <authorList>
            <person name="Vandepol N."/>
            <person name="Liber J."/>
            <person name="Desiro A."/>
            <person name="Na H."/>
            <person name="Kennedy M."/>
            <person name="Barry K."/>
            <person name="Grigoriev I.V."/>
            <person name="Miller A.N."/>
            <person name="O'Donnell K."/>
            <person name="Stajich J.E."/>
            <person name="Bonito G."/>
        </authorList>
    </citation>
    <scope>NUCLEOTIDE SEQUENCE [LARGE SCALE GENOMIC DNA]</scope>
    <source>
        <strain evidence="2 3">AD045</strain>
    </source>
</reference>
<evidence type="ECO:0000313" key="3">
    <source>
        <dbReference type="Proteomes" id="UP001194696"/>
    </source>
</evidence>
<dbReference type="Proteomes" id="UP001194696">
    <property type="component" value="Unassembled WGS sequence"/>
</dbReference>
<proteinExistence type="predicted"/>
<dbReference type="InterPro" id="IPR001810">
    <property type="entry name" value="F-box_dom"/>
</dbReference>
<dbReference type="EMBL" id="JAAAIM010000161">
    <property type="protein sequence ID" value="KAG0293308.1"/>
    <property type="molecule type" value="Genomic_DNA"/>
</dbReference>
<evidence type="ECO:0000313" key="2">
    <source>
        <dbReference type="EMBL" id="KAG0293308.1"/>
    </source>
</evidence>
<feature type="domain" description="F-box" evidence="1">
    <location>
        <begin position="14"/>
        <end position="51"/>
    </location>
</feature>
<sequence>MTNNASTQIFDIVEILDLVGEFLSPPDLLSCCQVSRLWNKVLIPWLWETIDDSRHSWSRILARYDDISKNNGQDEHWVRVIFAKYGEHIRNLSLGWRVLIDAANDAHCSNLRSLHITNVQDKLTCVEELGIMKEMMKLSRTDNPSRPTVMGALLSSEFEGLLQPSSRTDRPRNLQERDWITGQKFWILARRNTRLLSLKLNHGLGELCQVTSDDFIQDVVAGLPELRELTNHFVAGDPYVLMNRLDHLETLCTTTWSDMEPSGASGNLKILTILELINVRQLLVLLRHLPGLKSLTVKALPRFLHEETEAATIMNNTPSQLRRLVFSGFDRAVHVGNRSSLADVILPWVPHLEHLEFFQVTPACALSILRQCRQLKSLVQTKDHFTIFAKLGRNPGHQSEAFTTFLRDGATLRVLSGPRQLVDVEEIVQHPWSCDQLEVLHCQIGGVERLLVKEEGIMHELSTKEDGVELLAEEQDVVQKYARSLHQHRYVYLRLASLRHLTTLDLSYELRAVRLANEDRSVIIEQSRLVSWSCSDHRLMADCLELTLKSGLGLLAPLVNLEMFGFLGIDHRMDKPELEWMAVHWRRLKVMRGLTDDHAPRSAHDVRKTALREYMMQLRPDVVHESIISLSA</sequence>
<gene>
    <name evidence="2" type="ORF">BGZ96_003027</name>
</gene>
<comment type="caution">
    <text evidence="2">The sequence shown here is derived from an EMBL/GenBank/DDBJ whole genome shotgun (WGS) entry which is preliminary data.</text>
</comment>
<dbReference type="InterPro" id="IPR032675">
    <property type="entry name" value="LRR_dom_sf"/>
</dbReference>
<protein>
    <recommendedName>
        <fullName evidence="1">F-box domain-containing protein</fullName>
    </recommendedName>
</protein>
<dbReference type="Pfam" id="PF12937">
    <property type="entry name" value="F-box-like"/>
    <property type="match status" value="1"/>
</dbReference>
<dbReference type="SUPFAM" id="SSF81383">
    <property type="entry name" value="F-box domain"/>
    <property type="match status" value="1"/>
</dbReference>
<name>A0ABQ7K8Y3_9FUNG</name>
<accession>A0ABQ7K8Y3</accession>
<evidence type="ECO:0000259" key="1">
    <source>
        <dbReference type="Pfam" id="PF12937"/>
    </source>
</evidence>
<dbReference type="Gene3D" id="3.80.10.10">
    <property type="entry name" value="Ribonuclease Inhibitor"/>
    <property type="match status" value="1"/>
</dbReference>
<keyword evidence="3" id="KW-1185">Reference proteome</keyword>
<dbReference type="InterPro" id="IPR036047">
    <property type="entry name" value="F-box-like_dom_sf"/>
</dbReference>
<organism evidence="2 3">
    <name type="scientific">Linnemannia gamsii</name>
    <dbReference type="NCBI Taxonomy" id="64522"/>
    <lineage>
        <taxon>Eukaryota</taxon>
        <taxon>Fungi</taxon>
        <taxon>Fungi incertae sedis</taxon>
        <taxon>Mucoromycota</taxon>
        <taxon>Mortierellomycotina</taxon>
        <taxon>Mortierellomycetes</taxon>
        <taxon>Mortierellales</taxon>
        <taxon>Mortierellaceae</taxon>
        <taxon>Linnemannia</taxon>
    </lineage>
</organism>